<name>A0AAI9TJ87_PENTH</name>
<accession>A0AAI9TJ87</accession>
<gene>
    <name evidence="1" type="ORF">VN97_g5122</name>
</gene>
<keyword evidence="2" id="KW-1185">Reference proteome</keyword>
<evidence type="ECO:0000313" key="1">
    <source>
        <dbReference type="EMBL" id="KAJ9488184.1"/>
    </source>
</evidence>
<dbReference type="AlphaFoldDB" id="A0AAI9TJ87"/>
<comment type="caution">
    <text evidence="1">The sequence shown here is derived from an EMBL/GenBank/DDBJ whole genome shotgun (WGS) entry which is preliminary data.</text>
</comment>
<reference evidence="1" key="2">
    <citation type="journal article" date="2016" name="Fungal Biol.">
        <title>Ochratoxin A production by Penicillium thymicola.</title>
        <authorList>
            <person name="Nguyen H.D.T."/>
            <person name="McMullin D.R."/>
            <person name="Ponomareva E."/>
            <person name="Riley R."/>
            <person name="Pomraning K.R."/>
            <person name="Baker S.E."/>
            <person name="Seifert K.A."/>
        </authorList>
    </citation>
    <scope>NUCLEOTIDE SEQUENCE</scope>
    <source>
        <strain evidence="1">DAOM 180753</strain>
    </source>
</reference>
<reference evidence="1" key="1">
    <citation type="submission" date="2015-06" db="EMBL/GenBank/DDBJ databases">
        <authorList>
            <person name="Nguyen H."/>
        </authorList>
    </citation>
    <scope>NUCLEOTIDE SEQUENCE</scope>
    <source>
        <strain evidence="1">DAOM 180753</strain>
    </source>
</reference>
<dbReference type="EMBL" id="LACB01000127">
    <property type="protein sequence ID" value="KAJ9488184.1"/>
    <property type="molecule type" value="Genomic_DNA"/>
</dbReference>
<organism evidence="1 2">
    <name type="scientific">Penicillium thymicola</name>
    <dbReference type="NCBI Taxonomy" id="293382"/>
    <lineage>
        <taxon>Eukaryota</taxon>
        <taxon>Fungi</taxon>
        <taxon>Dikarya</taxon>
        <taxon>Ascomycota</taxon>
        <taxon>Pezizomycotina</taxon>
        <taxon>Eurotiomycetes</taxon>
        <taxon>Eurotiomycetidae</taxon>
        <taxon>Eurotiales</taxon>
        <taxon>Aspergillaceae</taxon>
        <taxon>Penicillium</taxon>
    </lineage>
</organism>
<dbReference type="Proteomes" id="UP001227192">
    <property type="component" value="Unassembled WGS sequence"/>
</dbReference>
<sequence length="66" mass="7341">MAFGILVYIITEVMIYHFSHFCATICESVLCGSYESLVHRDNGRALVTLGRNNDTGLVYLNVLSAE</sequence>
<proteinExistence type="predicted"/>
<protein>
    <submittedName>
        <fullName evidence="1">Uncharacterized protein</fullName>
    </submittedName>
</protein>
<evidence type="ECO:0000313" key="2">
    <source>
        <dbReference type="Proteomes" id="UP001227192"/>
    </source>
</evidence>